<protein>
    <submittedName>
        <fullName evidence="3">Tetratricopeptide repeat protein</fullName>
    </submittedName>
</protein>
<keyword evidence="2" id="KW-0732">Signal</keyword>
<feature type="signal peptide" evidence="2">
    <location>
        <begin position="1"/>
        <end position="19"/>
    </location>
</feature>
<dbReference type="RefSeq" id="WP_259291450.1">
    <property type="nucleotide sequence ID" value="NZ_JANUXW010000003.1"/>
</dbReference>
<feature type="chain" id="PRO_5046546709" evidence="2">
    <location>
        <begin position="20"/>
        <end position="232"/>
    </location>
</feature>
<gene>
    <name evidence="3" type="ORF">NXS09_04925</name>
</gene>
<evidence type="ECO:0000313" key="4">
    <source>
        <dbReference type="Proteomes" id="UP001166947"/>
    </source>
</evidence>
<evidence type="ECO:0000313" key="3">
    <source>
        <dbReference type="EMBL" id="MCS4533642.1"/>
    </source>
</evidence>
<comment type="caution">
    <text evidence="3">The sequence shown here is derived from an EMBL/GenBank/DDBJ whole genome shotgun (WGS) entry which is preliminary data.</text>
</comment>
<dbReference type="SUPFAM" id="SSF48452">
    <property type="entry name" value="TPR-like"/>
    <property type="match status" value="1"/>
</dbReference>
<dbReference type="EMBL" id="JANUXW010000003">
    <property type="protein sequence ID" value="MCS4533642.1"/>
    <property type="molecule type" value="Genomic_DNA"/>
</dbReference>
<keyword evidence="4" id="KW-1185">Reference proteome</keyword>
<dbReference type="InterPro" id="IPR019734">
    <property type="entry name" value="TPR_rpt"/>
</dbReference>
<accession>A0ABT2FBZ1</accession>
<dbReference type="Gene3D" id="1.25.40.10">
    <property type="entry name" value="Tetratricopeptide repeat domain"/>
    <property type="match status" value="1"/>
</dbReference>
<evidence type="ECO:0000256" key="2">
    <source>
        <dbReference type="SAM" id="SignalP"/>
    </source>
</evidence>
<feature type="region of interest" description="Disordered" evidence="1">
    <location>
        <begin position="72"/>
        <end position="115"/>
    </location>
</feature>
<dbReference type="InterPro" id="IPR011990">
    <property type="entry name" value="TPR-like_helical_dom_sf"/>
</dbReference>
<feature type="compositionally biased region" description="Low complexity" evidence="1">
    <location>
        <begin position="80"/>
        <end position="89"/>
    </location>
</feature>
<dbReference type="Pfam" id="PF13174">
    <property type="entry name" value="TPR_6"/>
    <property type="match status" value="1"/>
</dbReference>
<evidence type="ECO:0000256" key="1">
    <source>
        <dbReference type="SAM" id="MobiDB-lite"/>
    </source>
</evidence>
<reference evidence="3" key="1">
    <citation type="submission" date="2022-08" db="EMBL/GenBank/DDBJ databases">
        <authorList>
            <person name="Volokhov D.V."/>
            <person name="Furtak V.A."/>
            <person name="Zagorodnyaya T.A."/>
        </authorList>
    </citation>
    <scope>NUCLEOTIDE SEQUENCE</scope>
    <source>
        <strain evidence="3">CSL10203-ORH2</strain>
    </source>
</reference>
<name>A0ABT2FBZ1_9NEIS</name>
<reference evidence="3" key="2">
    <citation type="journal article" date="2023" name="Curr. Microbiol.">
        <title>Neisseria montereyensis sp. nov., Isolated from Oropharynx of California Sea Lion (Zalophus californianus): Genomic, Phylogenetic, and Phenotypic Study.</title>
        <authorList>
            <person name="Volokhov D.V."/>
            <person name="Zagorodnyaya T.A."/>
            <person name="Furtak V.A."/>
            <person name="Nattanmai G."/>
            <person name="Randall L."/>
            <person name="Jose S."/>
            <person name="Gao Y."/>
            <person name="Gulland F.M."/>
            <person name="Eisenberg T."/>
            <person name="Delmonte P."/>
            <person name="Blom J."/>
            <person name="Mitchell K.K."/>
        </authorList>
    </citation>
    <scope>NUCLEOTIDE SEQUENCE</scope>
    <source>
        <strain evidence="3">CSL10203-ORH2</strain>
    </source>
</reference>
<feature type="compositionally biased region" description="Low complexity" evidence="1">
    <location>
        <begin position="98"/>
        <end position="113"/>
    </location>
</feature>
<sequence>MNIRIPALLTGILILNACANITPDTAPRPIEDVSADNAIPYPEPDMQSQIHQLGVEITRLEQHIETLETRIRQLERRPVSSRSTRSPQPLAAASDMTANSPSASEESAPPSSNTYSEALKKYRSGNYAAAAELLKGADSGGSGSDNDRNSMYLLMQSHQRLGNCESVINIGRRFAVRFRSTNQAAEALFSVGSCQYQMQQQDIARDTWRKLIHSYPDSPAAKRAYARLQKRR</sequence>
<proteinExistence type="predicted"/>
<dbReference type="Proteomes" id="UP001166947">
    <property type="component" value="Unassembled WGS sequence"/>
</dbReference>
<organism evidence="3 4">
    <name type="scientific">Neisseria montereyensis</name>
    <dbReference type="NCBI Taxonomy" id="2973938"/>
    <lineage>
        <taxon>Bacteria</taxon>
        <taxon>Pseudomonadati</taxon>
        <taxon>Pseudomonadota</taxon>
        <taxon>Betaproteobacteria</taxon>
        <taxon>Neisseriales</taxon>
        <taxon>Neisseriaceae</taxon>
        <taxon>Neisseria</taxon>
    </lineage>
</organism>